<protein>
    <submittedName>
        <fullName evidence="2">Uncharacterized protein</fullName>
    </submittedName>
</protein>
<evidence type="ECO:0000313" key="3">
    <source>
        <dbReference type="Proteomes" id="UP000550260"/>
    </source>
</evidence>
<proteinExistence type="predicted"/>
<dbReference type="EMBL" id="JACJHR010000096">
    <property type="protein sequence ID" value="MBB2505246.1"/>
    <property type="molecule type" value="Genomic_DNA"/>
</dbReference>
<feature type="compositionally biased region" description="Polar residues" evidence="1">
    <location>
        <begin position="29"/>
        <end position="38"/>
    </location>
</feature>
<dbReference type="RefSeq" id="WP_183126786.1">
    <property type="nucleotide sequence ID" value="NZ_JACJHR010000096.1"/>
</dbReference>
<evidence type="ECO:0000256" key="1">
    <source>
        <dbReference type="SAM" id="MobiDB-lite"/>
    </source>
</evidence>
<gene>
    <name evidence="2" type="ORF">H5411_39750</name>
</gene>
<feature type="compositionally biased region" description="Low complexity" evidence="1">
    <location>
        <begin position="54"/>
        <end position="64"/>
    </location>
</feature>
<name>A0A8E2B8P6_9PSEU</name>
<reference evidence="2 3" key="1">
    <citation type="submission" date="2020-08" db="EMBL/GenBank/DDBJ databases">
        <title>Amycolatopsis echigonensis JCM 21831.</title>
        <authorList>
            <person name="Tedsree N."/>
            <person name="Kuncharoen N."/>
            <person name="Likhitwitayawuid K."/>
            <person name="Tanasupawat S."/>
        </authorList>
    </citation>
    <scope>NUCLEOTIDE SEQUENCE [LARGE SCALE GENOMIC DNA]</scope>
    <source>
        <strain evidence="2 3">JCM 21831</strain>
    </source>
</reference>
<comment type="caution">
    <text evidence="2">The sequence shown here is derived from an EMBL/GenBank/DDBJ whole genome shotgun (WGS) entry which is preliminary data.</text>
</comment>
<organism evidence="2 3">
    <name type="scientific">Amycolatopsis echigonensis</name>
    <dbReference type="NCBI Taxonomy" id="2576905"/>
    <lineage>
        <taxon>Bacteria</taxon>
        <taxon>Bacillati</taxon>
        <taxon>Actinomycetota</taxon>
        <taxon>Actinomycetes</taxon>
        <taxon>Pseudonocardiales</taxon>
        <taxon>Pseudonocardiaceae</taxon>
        <taxon>Amycolatopsis</taxon>
    </lineage>
</organism>
<sequence>MAFLITGLVAPGFLIGGSSDWPTGEQGLPVTSTPTTLADPQPDSTEPNTPEPTTPSSTGAAAPGDSATGLALLQDFLRKVSSGNRQDQDAAAKMGCPSYRNRVEAFAVFGSGEKFSYDLAQATQTGNAVALPITGTMNGRPYAAVVTATTEDGKSCVMVDKTQ</sequence>
<evidence type="ECO:0000313" key="2">
    <source>
        <dbReference type="EMBL" id="MBB2505246.1"/>
    </source>
</evidence>
<dbReference type="AlphaFoldDB" id="A0A8E2B8P6"/>
<dbReference type="Proteomes" id="UP000550260">
    <property type="component" value="Unassembled WGS sequence"/>
</dbReference>
<feature type="region of interest" description="Disordered" evidence="1">
    <location>
        <begin position="18"/>
        <end position="66"/>
    </location>
</feature>
<accession>A0A8E2B8P6</accession>